<comment type="caution">
    <text evidence="1">The sequence shown here is derived from an EMBL/GenBank/DDBJ whole genome shotgun (WGS) entry which is preliminary data.</text>
</comment>
<evidence type="ECO:0000313" key="2">
    <source>
        <dbReference type="Proteomes" id="UP000051446"/>
    </source>
</evidence>
<evidence type="ECO:0000313" key="1">
    <source>
        <dbReference type="EMBL" id="KRP45798.1"/>
    </source>
</evidence>
<dbReference type="PATRIC" id="fig|75588.4.peg.4755"/>
<name>A0A0R2YBU2_9PSED</name>
<reference evidence="1 2" key="1">
    <citation type="submission" date="2015-02" db="EMBL/GenBank/DDBJ databases">
        <title>Pseudomonas helleri sp. nov. and Pseudomonas weihenstephanensis sp. nov., isolated from raw cows milk.</title>
        <authorList>
            <person name="von Neubeck M."/>
            <person name="Huptas C."/>
            <person name="Wenning M."/>
            <person name="Scherer S."/>
        </authorList>
    </citation>
    <scope>NUCLEOTIDE SEQUENCE [LARGE SCALE GENOMIC DNA]</scope>
    <source>
        <strain evidence="1 2">DSM 17149</strain>
    </source>
</reference>
<organism evidence="1 2">
    <name type="scientific">Pseudomonas libanensis</name>
    <dbReference type="NCBI Taxonomy" id="75588"/>
    <lineage>
        <taxon>Bacteria</taxon>
        <taxon>Pseudomonadati</taxon>
        <taxon>Pseudomonadota</taxon>
        <taxon>Gammaproteobacteria</taxon>
        <taxon>Pseudomonadales</taxon>
        <taxon>Pseudomonadaceae</taxon>
        <taxon>Pseudomonas</taxon>
    </lineage>
</organism>
<accession>A0A0R2YBU2</accession>
<dbReference type="AlphaFoldDB" id="A0A0R2YBU2"/>
<dbReference type="Proteomes" id="UP000051446">
    <property type="component" value="Unassembled WGS sequence"/>
</dbReference>
<proteinExistence type="predicted"/>
<sequence>MDGAWRRPTDSSLRSASVFDGAPEIKIKSDSLRIVDTLAALLLFCGSGLAREKLEGAAFILISCVIVNDHRGQARSHRRYGHASTIRSALRPPRCAFDFDLRRPVKPRWPEFDRDLGGKPAGMPV</sequence>
<dbReference type="EMBL" id="JYLH01000006">
    <property type="protein sequence ID" value="KRP45798.1"/>
    <property type="molecule type" value="Genomic_DNA"/>
</dbReference>
<gene>
    <name evidence="1" type="ORF">TU73_11735</name>
</gene>
<protein>
    <submittedName>
        <fullName evidence="1">Uncharacterized protein</fullName>
    </submittedName>
</protein>